<feature type="region of interest" description="Disordered" evidence="4">
    <location>
        <begin position="608"/>
        <end position="628"/>
    </location>
</feature>
<dbReference type="InterPro" id="IPR036028">
    <property type="entry name" value="SH3-like_dom_sf"/>
</dbReference>
<dbReference type="SUPFAM" id="SSF50044">
    <property type="entry name" value="SH3-domain"/>
    <property type="match status" value="1"/>
</dbReference>
<keyword evidence="2 3" id="KW-0040">ANK repeat</keyword>
<evidence type="ECO:0000256" key="4">
    <source>
        <dbReference type="SAM" id="MobiDB-lite"/>
    </source>
</evidence>
<dbReference type="PROSITE" id="PS50297">
    <property type="entry name" value="ANK_REP_REGION"/>
    <property type="match status" value="3"/>
</dbReference>
<dbReference type="RefSeq" id="XP_033425328.1">
    <property type="nucleotide sequence ID" value="XM_033572013.1"/>
</dbReference>
<protein>
    <submittedName>
        <fullName evidence="6">Uncharacterized protein</fullName>
    </submittedName>
</protein>
<dbReference type="Proteomes" id="UP000324241">
    <property type="component" value="Unassembled WGS sequence"/>
</dbReference>
<gene>
    <name evidence="6" type="ORF">ATNIH1004_007388</name>
</gene>
<keyword evidence="1" id="KW-0677">Repeat</keyword>
<dbReference type="PROSITE" id="PS50088">
    <property type="entry name" value="ANK_REPEAT"/>
    <property type="match status" value="4"/>
</dbReference>
<evidence type="ECO:0000256" key="1">
    <source>
        <dbReference type="ARBA" id="ARBA00022737"/>
    </source>
</evidence>
<feature type="transmembrane region" description="Helical" evidence="5">
    <location>
        <begin position="210"/>
        <end position="229"/>
    </location>
</feature>
<evidence type="ECO:0000256" key="3">
    <source>
        <dbReference type="PROSITE-ProRule" id="PRU00023"/>
    </source>
</evidence>
<organism evidence="6 7">
    <name type="scientific">Aspergillus tanneri</name>
    <dbReference type="NCBI Taxonomy" id="1220188"/>
    <lineage>
        <taxon>Eukaryota</taxon>
        <taxon>Fungi</taxon>
        <taxon>Dikarya</taxon>
        <taxon>Ascomycota</taxon>
        <taxon>Pezizomycotina</taxon>
        <taxon>Eurotiomycetes</taxon>
        <taxon>Eurotiomycetidae</taxon>
        <taxon>Eurotiales</taxon>
        <taxon>Aspergillaceae</taxon>
        <taxon>Aspergillus</taxon>
        <taxon>Aspergillus subgen. Circumdati</taxon>
    </lineage>
</organism>
<dbReference type="InterPro" id="IPR002110">
    <property type="entry name" value="Ankyrin_rpt"/>
</dbReference>
<dbReference type="EMBL" id="QUQM01000007">
    <property type="protein sequence ID" value="KAA8645967.1"/>
    <property type="molecule type" value="Genomic_DNA"/>
</dbReference>
<dbReference type="SMART" id="SM00248">
    <property type="entry name" value="ANK"/>
    <property type="match status" value="7"/>
</dbReference>
<dbReference type="PANTHER" id="PTHR24198:SF165">
    <property type="entry name" value="ANKYRIN REPEAT-CONTAINING PROTEIN-RELATED"/>
    <property type="match status" value="1"/>
</dbReference>
<dbReference type="Gene3D" id="1.25.40.20">
    <property type="entry name" value="Ankyrin repeat-containing domain"/>
    <property type="match status" value="1"/>
</dbReference>
<comment type="caution">
    <text evidence="6">The sequence shown here is derived from an EMBL/GenBank/DDBJ whole genome shotgun (WGS) entry which is preliminary data.</text>
</comment>
<name>A0A5M9MTZ0_9EURO</name>
<feature type="repeat" description="ANK" evidence="3">
    <location>
        <begin position="1150"/>
        <end position="1182"/>
    </location>
</feature>
<dbReference type="OrthoDB" id="7464126at2759"/>
<dbReference type="SUPFAM" id="SSF48403">
    <property type="entry name" value="Ankyrin repeat"/>
    <property type="match status" value="1"/>
</dbReference>
<feature type="transmembrane region" description="Helical" evidence="5">
    <location>
        <begin position="426"/>
        <end position="449"/>
    </location>
</feature>
<evidence type="ECO:0000256" key="2">
    <source>
        <dbReference type="ARBA" id="ARBA00023043"/>
    </source>
</evidence>
<feature type="transmembrane region" description="Helical" evidence="5">
    <location>
        <begin position="516"/>
        <end position="534"/>
    </location>
</feature>
<feature type="transmembrane region" description="Helical" evidence="5">
    <location>
        <begin position="249"/>
        <end position="270"/>
    </location>
</feature>
<evidence type="ECO:0000256" key="5">
    <source>
        <dbReference type="SAM" id="Phobius"/>
    </source>
</evidence>
<feature type="repeat" description="ANK" evidence="3">
    <location>
        <begin position="1183"/>
        <end position="1215"/>
    </location>
</feature>
<feature type="compositionally biased region" description="Polar residues" evidence="4">
    <location>
        <begin position="82"/>
        <end position="92"/>
    </location>
</feature>
<dbReference type="VEuPathDB" id="FungiDB:EYZ11_010084"/>
<feature type="transmembrane region" description="Helical" evidence="5">
    <location>
        <begin position="386"/>
        <end position="414"/>
    </location>
</feature>
<dbReference type="InterPro" id="IPR036770">
    <property type="entry name" value="Ankyrin_rpt-contain_sf"/>
</dbReference>
<dbReference type="GeneID" id="54330090"/>
<keyword evidence="5" id="KW-0812">Transmembrane</keyword>
<evidence type="ECO:0000313" key="6">
    <source>
        <dbReference type="EMBL" id="KAA8645967.1"/>
    </source>
</evidence>
<reference evidence="6 7" key="1">
    <citation type="submission" date="2019-08" db="EMBL/GenBank/DDBJ databases">
        <title>The genome sequence of a newly discovered highly antifungal drug resistant Aspergillus species, Aspergillus tanneri NIH 1004.</title>
        <authorList>
            <person name="Mounaud S."/>
            <person name="Singh I."/>
            <person name="Joardar V."/>
            <person name="Pakala S."/>
            <person name="Pakala S."/>
            <person name="Venepally P."/>
            <person name="Chung J.K."/>
            <person name="Losada L."/>
            <person name="Nierman W.C."/>
        </authorList>
    </citation>
    <scope>NUCLEOTIDE SEQUENCE [LARGE SCALE GENOMIC DNA]</scope>
    <source>
        <strain evidence="6 7">NIH1004</strain>
    </source>
</reference>
<feature type="repeat" description="ANK" evidence="3">
    <location>
        <begin position="1249"/>
        <end position="1281"/>
    </location>
</feature>
<dbReference type="PANTHER" id="PTHR24198">
    <property type="entry name" value="ANKYRIN REPEAT AND PROTEIN KINASE DOMAIN-CONTAINING PROTEIN"/>
    <property type="match status" value="1"/>
</dbReference>
<keyword evidence="5" id="KW-1133">Transmembrane helix</keyword>
<feature type="repeat" description="ANK" evidence="3">
    <location>
        <begin position="1282"/>
        <end position="1314"/>
    </location>
</feature>
<accession>A0A5M9MTZ0</accession>
<dbReference type="PRINTS" id="PR01415">
    <property type="entry name" value="ANKYRIN"/>
</dbReference>
<keyword evidence="5" id="KW-0472">Membrane</keyword>
<feature type="compositionally biased region" description="Pro residues" evidence="4">
    <location>
        <begin position="97"/>
        <end position="115"/>
    </location>
</feature>
<sequence length="1353" mass="150054">MASQDFVRAMTNRSVRTVRLELEFLADASVITPQQLSSILSQLPSENDRSVSAPRQQLPSPPVVAPVQAQPAPAPAPYSPPTTQFTNTSLNEKANYQPPPTPQQYANPTPPPPAYPQVPPVLSIASALYAYTPTDPGWRGRNERTNLEGIFPRSYVNVIQDKGISSPPPSGYGNMPLEVSQSGAPANPEDNKGNKFEEHGKKFGKKMGNAAIFGAGATIGSNISPLITLFGERPTKQFLSESISILDNFIFAVCPLGILTAVVSVIRVCGKSSLRAFVGRAQEGPGDVEKELLSCVSDITAEIFNEGGISRVIGRPRILELMVWEEDDESEGKNGARKIGTLRDALQQNAWVTANGYEILDEKGHPPELDIPNLSLNKGIERRSQWWFYTAAVLGFMLQAGVIVYSGITVFLYPEDFQDDEPVSSYAFPLFLFGTIFLCAGMFLCAFMIERSSIQYYLHPTKPSKIYWLQPGKQDVGHQTFGAFLGVTEGPGSQATQDLTYIKSIRGQGYNSKGPMLVFTIVITMVGFVVQFIGLRDLHASVILAQMGSTLLMTIVRTCLRTKRISSNENQLQQKERQLTSSKNQELDSFAFFLEDVESFSLISTVASGPLSSQSSSSSPGSSIGSSMQMINPGTQLIQLRTRLAELTSNAGDSPDRAWDNLPIRKVAQNLAQTIETTMDLISSWKDATGDVDSFELSFVCQSRKKFIAPKVETYAIMLERSDDTLQWHVGGNELEAILGLRTWSLLRSNSSWLHNRFVRLVGLSESEAKAEETDLYFHKWIFRHTEARMASSKMISFPQQMFGYYSDEYSGDKDILVVKTENELELMVAQDMYIHFLASALKGLKEIRGDIHLLPASQNGFLAHSDRLDELVNCFESSEMGSREDALLCIVPVLRHHGLLPKLAADSKMMRVHAEEFIVSGNWPEAFAMIRWFCERCEGEEFEHSIFELGYLCRRAMVHTEPNVQSNGFRHVSLALEGDPRVKFLQNAKIPRRGHWMDNRSEHWEEFCLQLGWMAWHIAQKHCDKQSLQGTLYAFEIHEHSVPPARVNSSDDQGRQGEQIVLEWLTNGDEKLFARELPGIEDRLALDWVCQNGHHALMNWLIARWVQFEERFPGFIYSVLLWAAEGQYRHAIASLRRRGVNIDMQDSRDGITALINKIVVGDRTAVCELLEAGADVNGRDTKGATPLMTASHIGDMETVSLLLRKGASINAQDHGGLSPLIWSTAGNYVTIAQTLLEHGSHVNLGSFGGNTPLISAAAENHVEMVRLFLSQGAHVNAQTGDGCTALMLAARNHCTEAMKVLLDHGADINSRNRGGRTALDLAREVYHLEGVQLLESALEDESRSMVQSATES</sequence>
<evidence type="ECO:0000313" key="7">
    <source>
        <dbReference type="Proteomes" id="UP000324241"/>
    </source>
</evidence>
<dbReference type="Pfam" id="PF12796">
    <property type="entry name" value="Ank_2"/>
    <property type="match status" value="2"/>
</dbReference>
<feature type="region of interest" description="Disordered" evidence="4">
    <location>
        <begin position="43"/>
        <end position="115"/>
    </location>
</feature>
<dbReference type="VEuPathDB" id="FungiDB:EYZ11_010083"/>
<proteinExistence type="predicted"/>